<evidence type="ECO:0000256" key="3">
    <source>
        <dbReference type="ARBA" id="ARBA00022692"/>
    </source>
</evidence>
<evidence type="ECO:0000313" key="11">
    <source>
        <dbReference type="Proteomes" id="UP000293637"/>
    </source>
</evidence>
<dbReference type="GO" id="GO:0005886">
    <property type="term" value="C:plasma membrane"/>
    <property type="evidence" value="ECO:0007669"/>
    <property type="project" value="UniProtKB-SubCell"/>
</dbReference>
<dbReference type="InterPro" id="IPR025857">
    <property type="entry name" value="MacB_PCD"/>
</dbReference>
<dbReference type="Pfam" id="PF02687">
    <property type="entry name" value="FtsX"/>
    <property type="match status" value="1"/>
</dbReference>
<feature type="domain" description="MacB-like periplasmic core" evidence="9">
    <location>
        <begin position="23"/>
        <end position="242"/>
    </location>
</feature>
<gene>
    <name evidence="10" type="ORF">EQ812_05305</name>
</gene>
<dbReference type="GO" id="GO:0022857">
    <property type="term" value="F:transmembrane transporter activity"/>
    <property type="evidence" value="ECO:0007669"/>
    <property type="project" value="TreeGrafter"/>
</dbReference>
<dbReference type="InterPro" id="IPR050250">
    <property type="entry name" value="Macrolide_Exporter_MacB"/>
</dbReference>
<evidence type="ECO:0000256" key="6">
    <source>
        <dbReference type="ARBA" id="ARBA00038076"/>
    </source>
</evidence>
<keyword evidence="4 7" id="KW-1133">Transmembrane helix</keyword>
<protein>
    <submittedName>
        <fullName evidence="10">FtsX-like permease family protein</fullName>
    </submittedName>
</protein>
<dbReference type="EMBL" id="SCHB01000003">
    <property type="protein sequence ID" value="TBW72398.1"/>
    <property type="molecule type" value="Genomic_DNA"/>
</dbReference>
<evidence type="ECO:0000256" key="2">
    <source>
        <dbReference type="ARBA" id="ARBA00022475"/>
    </source>
</evidence>
<name>A0A4Q9WBL2_STALU</name>
<comment type="similarity">
    <text evidence="6">Belongs to the ABC-4 integral membrane protein family.</text>
</comment>
<accession>A0A4Q9WBL2</accession>
<dbReference type="InterPro" id="IPR003838">
    <property type="entry name" value="ABC3_permease_C"/>
</dbReference>
<evidence type="ECO:0000256" key="4">
    <source>
        <dbReference type="ARBA" id="ARBA00022989"/>
    </source>
</evidence>
<feature type="transmembrane region" description="Helical" evidence="7">
    <location>
        <begin position="361"/>
        <end position="383"/>
    </location>
</feature>
<evidence type="ECO:0000256" key="7">
    <source>
        <dbReference type="SAM" id="Phobius"/>
    </source>
</evidence>
<dbReference type="PANTHER" id="PTHR30572:SF4">
    <property type="entry name" value="ABC TRANSPORTER PERMEASE YTRF"/>
    <property type="match status" value="1"/>
</dbReference>
<feature type="transmembrane region" description="Helical" evidence="7">
    <location>
        <begin position="23"/>
        <end position="43"/>
    </location>
</feature>
<keyword evidence="3 7" id="KW-0812">Transmembrane</keyword>
<proteinExistence type="inferred from homology"/>
<organism evidence="10 11">
    <name type="scientific">Staphylococcus lugdunensis</name>
    <dbReference type="NCBI Taxonomy" id="28035"/>
    <lineage>
        <taxon>Bacteria</taxon>
        <taxon>Bacillati</taxon>
        <taxon>Bacillota</taxon>
        <taxon>Bacilli</taxon>
        <taxon>Bacillales</taxon>
        <taxon>Staphylococcaceae</taxon>
        <taxon>Staphylococcus</taxon>
    </lineage>
</organism>
<comment type="subcellular location">
    <subcellularLocation>
        <location evidence="1">Cell membrane</location>
        <topology evidence="1">Multi-pass membrane protein</topology>
    </subcellularLocation>
</comment>
<evidence type="ECO:0000313" key="10">
    <source>
        <dbReference type="EMBL" id="TBW72398.1"/>
    </source>
</evidence>
<feature type="domain" description="ABC3 transporter permease C-terminal" evidence="8">
    <location>
        <begin position="278"/>
        <end position="392"/>
    </location>
</feature>
<keyword evidence="5 7" id="KW-0472">Membrane</keyword>
<evidence type="ECO:0000256" key="5">
    <source>
        <dbReference type="ARBA" id="ARBA00023136"/>
    </source>
</evidence>
<keyword evidence="2" id="KW-1003">Cell membrane</keyword>
<feature type="transmembrane region" description="Helical" evidence="7">
    <location>
        <begin position="327"/>
        <end position="349"/>
    </location>
</feature>
<dbReference type="AlphaFoldDB" id="A0A4Q9WBL2"/>
<feature type="transmembrane region" description="Helical" evidence="7">
    <location>
        <begin position="272"/>
        <end position="299"/>
    </location>
</feature>
<evidence type="ECO:0000256" key="1">
    <source>
        <dbReference type="ARBA" id="ARBA00004651"/>
    </source>
</evidence>
<dbReference type="RefSeq" id="WP_002492042.1">
    <property type="nucleotide sequence ID" value="NZ_AP021848.1"/>
</dbReference>
<comment type="caution">
    <text evidence="10">The sequence shown here is derived from an EMBL/GenBank/DDBJ whole genome shotgun (WGS) entry which is preliminary data.</text>
</comment>
<evidence type="ECO:0000259" key="9">
    <source>
        <dbReference type="Pfam" id="PF12704"/>
    </source>
</evidence>
<dbReference type="PANTHER" id="PTHR30572">
    <property type="entry name" value="MEMBRANE COMPONENT OF TRANSPORTER-RELATED"/>
    <property type="match status" value="1"/>
</dbReference>
<dbReference type="Proteomes" id="UP000293637">
    <property type="component" value="Unassembled WGS sequence"/>
</dbReference>
<reference evidence="10 11" key="1">
    <citation type="journal article" date="2019" name="Sci. Transl. Med.">
        <title>Quorum sensing between bacterial species on the skin protects against epidermal injury in atopic dermatitis.</title>
        <authorList>
            <person name="Williams M.R."/>
        </authorList>
    </citation>
    <scope>NUCLEOTIDE SEQUENCE [LARGE SCALE GENOMIC DNA]</scope>
    <source>
        <strain evidence="10 11">E7</strain>
    </source>
</reference>
<sequence>MSNLYNVIVVALRSILKNKRRNLLTMIGIIIGIAAVITIMSLGNGFKQSTNEQFDDAGAGKNQAIISFATENQSAPKENPFKHEDIQLVEQVNGVSSAKIKETQESTYAAKATNTQGNGEVNLKKATAVIAVDEGDGYSTEDNDMIEKVVVIDHKLSKRIFHNDAVGKSLYINGEGFKVVGVSDADVTDDSGSPVENVVQMPTKTFNHYMSDLSQGTPQLQLTVMADAHKIDVAQQVEKELNKKGSGLSEGKYSFVDNEDMMKSVGNILDTITYFVAAVAGISLFIAGIGVMNVMYISVTERTEEIAIRRAFGATGKNIEVQFLVESVILCLIGGIIGLILGIGLATLIDFVTPDMIKSSVSLGSVLLAVSVSTLIGIIFGWVPARAAAKKELIDIIK</sequence>
<dbReference type="Pfam" id="PF12704">
    <property type="entry name" value="MacB_PCD"/>
    <property type="match status" value="1"/>
</dbReference>
<evidence type="ECO:0000259" key="8">
    <source>
        <dbReference type="Pfam" id="PF02687"/>
    </source>
</evidence>
<dbReference type="GeneID" id="58090719"/>